<evidence type="ECO:0000256" key="3">
    <source>
        <dbReference type="ARBA" id="ARBA00022801"/>
    </source>
</evidence>
<organism evidence="6 7">
    <name type="scientific">Cupriavidus taiwanensis</name>
    <dbReference type="NCBI Taxonomy" id="164546"/>
    <lineage>
        <taxon>Bacteria</taxon>
        <taxon>Pseudomonadati</taxon>
        <taxon>Pseudomonadota</taxon>
        <taxon>Betaproteobacteria</taxon>
        <taxon>Burkholderiales</taxon>
        <taxon>Burkholderiaceae</taxon>
        <taxon>Cupriavidus</taxon>
    </lineage>
</organism>
<protein>
    <submittedName>
        <fullName evidence="6">Deacylase</fullName>
    </submittedName>
</protein>
<evidence type="ECO:0000256" key="1">
    <source>
        <dbReference type="ARBA" id="ARBA00001947"/>
    </source>
</evidence>
<reference evidence="6 7" key="1">
    <citation type="submission" date="2018-01" db="EMBL/GenBank/DDBJ databases">
        <authorList>
            <person name="Clerissi C."/>
        </authorList>
    </citation>
    <scope>NUCLEOTIDE SEQUENCE [LARGE SCALE GENOMIC DNA]</scope>
    <source>
        <strain evidence="6">Cupriavidus taiwanensis SWF 66322</strain>
        <plasmid evidence="7">cbm2636_mp</plasmid>
    </source>
</reference>
<sequence length="357" mass="37963">MSAEHVPPIASPIHSEIDFERPGKQSGYLRLPHSVHRSAYGWLPVPVASIASTASASSTASIGRSDGPAVLVMAGNHGDEYEGQILVSRLIREVAAEHVRGRLILLPMANYPAAQAGQRTSPLDGGNLNRSFPGDPRGTPTQVIADYIERSLLPRVDVVIDLHSGGSSLQYHGATLFAQADADPVRHRRVLDAVAAFGLPHGLINESPNPVGLLAAARRNGVLGLLTELGGAGTVDAAVLGSAWQGLLHLLGHLGVLEGPLVPPGPPHATRLLRVDRGRHYVYAYDDGIFEPLVQLGDRVEAGQPAARLHTPERPEREPVTVYFPAGGLVICKRVPALTQRGDCLYQLADDLPPPHS</sequence>
<keyword evidence="6" id="KW-0614">Plasmid</keyword>
<dbReference type="Gene3D" id="3.40.630.10">
    <property type="entry name" value="Zn peptidases"/>
    <property type="match status" value="1"/>
</dbReference>
<dbReference type="InterPro" id="IPR043795">
    <property type="entry name" value="N-alpha-Ac-DABA-like"/>
</dbReference>
<dbReference type="GO" id="GO:0046872">
    <property type="term" value="F:metal ion binding"/>
    <property type="evidence" value="ECO:0007669"/>
    <property type="project" value="UniProtKB-KW"/>
</dbReference>
<evidence type="ECO:0000313" key="7">
    <source>
        <dbReference type="Proteomes" id="UP000254259"/>
    </source>
</evidence>
<dbReference type="InterPro" id="IPR055438">
    <property type="entry name" value="AstE_AspA_cat"/>
</dbReference>
<evidence type="ECO:0000313" key="6">
    <source>
        <dbReference type="EMBL" id="SPD68608.1"/>
    </source>
</evidence>
<dbReference type="PANTHER" id="PTHR37326">
    <property type="entry name" value="BLL3975 PROTEIN"/>
    <property type="match status" value="1"/>
</dbReference>
<proteinExistence type="predicted"/>
<dbReference type="GO" id="GO:0016811">
    <property type="term" value="F:hydrolase activity, acting on carbon-nitrogen (but not peptide) bonds, in linear amides"/>
    <property type="evidence" value="ECO:0007669"/>
    <property type="project" value="InterPro"/>
</dbReference>
<dbReference type="Pfam" id="PF24827">
    <property type="entry name" value="AstE_AspA_cat"/>
    <property type="match status" value="1"/>
</dbReference>
<gene>
    <name evidence="6" type="ORF">CBM2636_MP21458</name>
</gene>
<accession>A0A9Q7XS31</accession>
<dbReference type="GO" id="GO:0016788">
    <property type="term" value="F:hydrolase activity, acting on ester bonds"/>
    <property type="evidence" value="ECO:0007669"/>
    <property type="project" value="InterPro"/>
</dbReference>
<dbReference type="CDD" id="cd06252">
    <property type="entry name" value="M14_ASTE_ASPA-like"/>
    <property type="match status" value="1"/>
</dbReference>
<dbReference type="EMBL" id="LT984814">
    <property type="protein sequence ID" value="SPD68608.1"/>
    <property type="molecule type" value="Genomic_DNA"/>
</dbReference>
<dbReference type="InterPro" id="IPR053138">
    <property type="entry name" value="N-alpha-Ac-DABA_deacetylase"/>
</dbReference>
<name>A0A9Q7XS31_9BURK</name>
<evidence type="ECO:0000256" key="4">
    <source>
        <dbReference type="ARBA" id="ARBA00022833"/>
    </source>
</evidence>
<evidence type="ECO:0000256" key="2">
    <source>
        <dbReference type="ARBA" id="ARBA00022723"/>
    </source>
</evidence>
<dbReference type="AlphaFoldDB" id="A0A9Q7XS31"/>
<geneLocation type="plasmid" evidence="7">
    <name>cbm2636_mp</name>
</geneLocation>
<dbReference type="PANTHER" id="PTHR37326:SF1">
    <property type="entry name" value="BLL3975 PROTEIN"/>
    <property type="match status" value="1"/>
</dbReference>
<keyword evidence="4" id="KW-0862">Zinc</keyword>
<keyword evidence="3" id="KW-0378">Hydrolase</keyword>
<dbReference type="PIRSF" id="PIRSF039012">
    <property type="entry name" value="ASP"/>
    <property type="match status" value="1"/>
</dbReference>
<keyword evidence="2" id="KW-0479">Metal-binding</keyword>
<dbReference type="SUPFAM" id="SSF53187">
    <property type="entry name" value="Zn-dependent exopeptidases"/>
    <property type="match status" value="1"/>
</dbReference>
<evidence type="ECO:0000259" key="5">
    <source>
        <dbReference type="Pfam" id="PF24827"/>
    </source>
</evidence>
<dbReference type="RefSeq" id="WP_115713838.1">
    <property type="nucleotide sequence ID" value="NZ_LT984814.1"/>
</dbReference>
<dbReference type="Proteomes" id="UP000254259">
    <property type="component" value="Plasmid CBM2636_mp"/>
</dbReference>
<comment type="cofactor">
    <cofactor evidence="1">
        <name>Zn(2+)</name>
        <dbReference type="ChEBI" id="CHEBI:29105"/>
    </cofactor>
</comment>
<feature type="domain" description="Succinylglutamate desuccinylase/Aspartoacylase catalytic" evidence="5">
    <location>
        <begin position="66"/>
        <end position="253"/>
    </location>
</feature>